<dbReference type="Pfam" id="PF08281">
    <property type="entry name" value="Sigma70_r4_2"/>
    <property type="match status" value="1"/>
</dbReference>
<feature type="domain" description="RNA polymerase sigma-70 region 2" evidence="5">
    <location>
        <begin position="37"/>
        <end position="95"/>
    </location>
</feature>
<evidence type="ECO:0000313" key="8">
    <source>
        <dbReference type="Proteomes" id="UP000605992"/>
    </source>
</evidence>
<dbReference type="GO" id="GO:0003677">
    <property type="term" value="F:DNA binding"/>
    <property type="evidence" value="ECO:0007669"/>
    <property type="project" value="InterPro"/>
</dbReference>
<dbReference type="InterPro" id="IPR013325">
    <property type="entry name" value="RNA_pol_sigma_r2"/>
</dbReference>
<dbReference type="InterPro" id="IPR013249">
    <property type="entry name" value="RNA_pol_sigma70_r4_t2"/>
</dbReference>
<accession>A0A8J3VEL8</accession>
<dbReference type="Proteomes" id="UP000605992">
    <property type="component" value="Unassembled WGS sequence"/>
</dbReference>
<dbReference type="CDD" id="cd06171">
    <property type="entry name" value="Sigma70_r4"/>
    <property type="match status" value="1"/>
</dbReference>
<dbReference type="NCBIfam" id="TIGR02937">
    <property type="entry name" value="sigma70-ECF"/>
    <property type="match status" value="1"/>
</dbReference>
<dbReference type="InterPro" id="IPR014284">
    <property type="entry name" value="RNA_pol_sigma-70_dom"/>
</dbReference>
<comment type="similarity">
    <text evidence="1">Belongs to the sigma-70 factor family. ECF subfamily.</text>
</comment>
<feature type="domain" description="RNA polymerase sigma factor 70 region 4 type 2" evidence="6">
    <location>
        <begin position="155"/>
        <end position="205"/>
    </location>
</feature>
<dbReference type="Gene3D" id="1.10.1740.10">
    <property type="match status" value="1"/>
</dbReference>
<evidence type="ECO:0000313" key="7">
    <source>
        <dbReference type="EMBL" id="GII56790.1"/>
    </source>
</evidence>
<proteinExistence type="inferred from homology"/>
<sequence>MPEADQKSPGPALPADDVVVAALRLGDEEMFAALLSAWSPGMLQVARAYVADDHAAEDVVQEAWLGVLRGIDRFEARSSLRTWIYRIVINKAKTRGVRDARTVPMTSLTPEKNDAGLSIDFHGPESPYPDARRRPPVVWPSPEGEILAHEVHEHIVQALDNLPARQRVVITLRDVQGYTSDEVCAILEITAANQRVLLHRARASLRSALDRYMTAPSGKEPTR</sequence>
<evidence type="ECO:0000256" key="1">
    <source>
        <dbReference type="ARBA" id="ARBA00010641"/>
    </source>
</evidence>
<dbReference type="InterPro" id="IPR036388">
    <property type="entry name" value="WH-like_DNA-bd_sf"/>
</dbReference>
<keyword evidence="2" id="KW-0805">Transcription regulation</keyword>
<keyword evidence="3" id="KW-0731">Sigma factor</keyword>
<gene>
    <name evidence="7" type="primary">rpoE_22</name>
    <name evidence="7" type="ORF">Pth03_51790</name>
</gene>
<dbReference type="InterPro" id="IPR013324">
    <property type="entry name" value="RNA_pol_sigma_r3/r4-like"/>
</dbReference>
<evidence type="ECO:0000259" key="5">
    <source>
        <dbReference type="Pfam" id="PF04542"/>
    </source>
</evidence>
<dbReference type="Pfam" id="PF04542">
    <property type="entry name" value="Sigma70_r2"/>
    <property type="match status" value="1"/>
</dbReference>
<dbReference type="PANTHER" id="PTHR43133:SF53">
    <property type="entry name" value="ECF RNA POLYMERASE SIGMA-E FACTOR"/>
    <property type="match status" value="1"/>
</dbReference>
<reference evidence="7" key="1">
    <citation type="submission" date="2021-01" db="EMBL/GenBank/DDBJ databases">
        <title>Whole genome shotgun sequence of Planotetraspora thailandica NBRC 104271.</title>
        <authorList>
            <person name="Komaki H."/>
            <person name="Tamura T."/>
        </authorList>
    </citation>
    <scope>NUCLEOTIDE SEQUENCE</scope>
    <source>
        <strain evidence="7">NBRC 104271</strain>
    </source>
</reference>
<evidence type="ECO:0000259" key="6">
    <source>
        <dbReference type="Pfam" id="PF08281"/>
    </source>
</evidence>
<evidence type="ECO:0000256" key="3">
    <source>
        <dbReference type="ARBA" id="ARBA00023082"/>
    </source>
</evidence>
<keyword evidence="8" id="KW-1185">Reference proteome</keyword>
<dbReference type="Gene3D" id="1.10.10.10">
    <property type="entry name" value="Winged helix-like DNA-binding domain superfamily/Winged helix DNA-binding domain"/>
    <property type="match status" value="1"/>
</dbReference>
<dbReference type="EMBL" id="BOOR01000041">
    <property type="protein sequence ID" value="GII56790.1"/>
    <property type="molecule type" value="Genomic_DNA"/>
</dbReference>
<name>A0A8J3VEL8_9ACTN</name>
<dbReference type="PANTHER" id="PTHR43133">
    <property type="entry name" value="RNA POLYMERASE ECF-TYPE SIGMA FACTO"/>
    <property type="match status" value="1"/>
</dbReference>
<dbReference type="GO" id="GO:0016987">
    <property type="term" value="F:sigma factor activity"/>
    <property type="evidence" value="ECO:0007669"/>
    <property type="project" value="UniProtKB-KW"/>
</dbReference>
<keyword evidence="4" id="KW-0804">Transcription</keyword>
<comment type="caution">
    <text evidence="7">The sequence shown here is derived from an EMBL/GenBank/DDBJ whole genome shotgun (WGS) entry which is preliminary data.</text>
</comment>
<organism evidence="7 8">
    <name type="scientific">Planotetraspora thailandica</name>
    <dbReference type="NCBI Taxonomy" id="487172"/>
    <lineage>
        <taxon>Bacteria</taxon>
        <taxon>Bacillati</taxon>
        <taxon>Actinomycetota</taxon>
        <taxon>Actinomycetes</taxon>
        <taxon>Streptosporangiales</taxon>
        <taxon>Streptosporangiaceae</taxon>
        <taxon>Planotetraspora</taxon>
    </lineage>
</organism>
<dbReference type="SUPFAM" id="SSF88946">
    <property type="entry name" value="Sigma2 domain of RNA polymerase sigma factors"/>
    <property type="match status" value="1"/>
</dbReference>
<protein>
    <submittedName>
        <fullName evidence="7">RNA polymerase sigma24 factor</fullName>
    </submittedName>
</protein>
<dbReference type="AlphaFoldDB" id="A0A8J3VEL8"/>
<dbReference type="InterPro" id="IPR039425">
    <property type="entry name" value="RNA_pol_sigma-70-like"/>
</dbReference>
<dbReference type="InterPro" id="IPR007627">
    <property type="entry name" value="RNA_pol_sigma70_r2"/>
</dbReference>
<evidence type="ECO:0000256" key="4">
    <source>
        <dbReference type="ARBA" id="ARBA00023163"/>
    </source>
</evidence>
<dbReference type="SUPFAM" id="SSF88659">
    <property type="entry name" value="Sigma3 and sigma4 domains of RNA polymerase sigma factors"/>
    <property type="match status" value="1"/>
</dbReference>
<dbReference type="RefSeq" id="WP_203946933.1">
    <property type="nucleotide sequence ID" value="NZ_BOOR01000041.1"/>
</dbReference>
<evidence type="ECO:0000256" key="2">
    <source>
        <dbReference type="ARBA" id="ARBA00023015"/>
    </source>
</evidence>
<dbReference type="GO" id="GO:0006352">
    <property type="term" value="P:DNA-templated transcription initiation"/>
    <property type="evidence" value="ECO:0007669"/>
    <property type="project" value="InterPro"/>
</dbReference>